<feature type="compositionally biased region" description="Polar residues" evidence="13">
    <location>
        <begin position="34"/>
        <end position="50"/>
    </location>
</feature>
<accession>Q6CMN1</accession>
<dbReference type="GO" id="GO:0017056">
    <property type="term" value="F:structural constituent of nuclear pore"/>
    <property type="evidence" value="ECO:0007669"/>
    <property type="project" value="InterPro"/>
</dbReference>
<dbReference type="FunCoup" id="Q6CMN1">
    <property type="interactions" value="829"/>
</dbReference>
<evidence type="ECO:0000256" key="1">
    <source>
        <dbReference type="ARBA" id="ARBA00004335"/>
    </source>
</evidence>
<evidence type="ECO:0000256" key="11">
    <source>
        <dbReference type="ARBA" id="ARBA00023132"/>
    </source>
</evidence>
<keyword evidence="8" id="KW-0509">mRNA transport</keyword>
<keyword evidence="6" id="KW-0677">Repeat</keyword>
<dbReference type="GO" id="GO:0034398">
    <property type="term" value="P:telomere tethering at nuclear periphery"/>
    <property type="evidence" value="ECO:0007669"/>
    <property type="project" value="TreeGrafter"/>
</dbReference>
<dbReference type="InterPro" id="IPR021967">
    <property type="entry name" value="Nup98_C"/>
</dbReference>
<feature type="compositionally biased region" description="Polar residues" evidence="13">
    <location>
        <begin position="215"/>
        <end position="227"/>
    </location>
</feature>
<feature type="compositionally biased region" description="Polar residues" evidence="13">
    <location>
        <begin position="56"/>
        <end position="115"/>
    </location>
</feature>
<evidence type="ECO:0000256" key="5">
    <source>
        <dbReference type="ARBA" id="ARBA00022448"/>
    </source>
</evidence>
<dbReference type="GO" id="GO:0003723">
    <property type="term" value="F:RNA binding"/>
    <property type="evidence" value="ECO:0007669"/>
    <property type="project" value="TreeGrafter"/>
</dbReference>
<feature type="compositionally biased region" description="Polar residues" evidence="13">
    <location>
        <begin position="125"/>
        <end position="175"/>
    </location>
</feature>
<dbReference type="GO" id="GO:0031965">
    <property type="term" value="C:nuclear membrane"/>
    <property type="evidence" value="ECO:0007669"/>
    <property type="project" value="UniProtKB-SubCell"/>
</dbReference>
<dbReference type="GO" id="GO:0000973">
    <property type="term" value="P:post-transcriptional tethering of RNA polymerase II gene DNA at nuclear periphery"/>
    <property type="evidence" value="ECO:0007669"/>
    <property type="project" value="TreeGrafter"/>
</dbReference>
<dbReference type="InterPro" id="IPR025574">
    <property type="entry name" value="Nucleoporin_FG_rpt"/>
</dbReference>
<reference evidence="15 16" key="1">
    <citation type="journal article" date="2004" name="Nature">
        <title>Genome evolution in yeasts.</title>
        <authorList>
            <consortium name="Genolevures"/>
            <person name="Dujon B."/>
            <person name="Sherman D."/>
            <person name="Fischer G."/>
            <person name="Durrens P."/>
            <person name="Casaregola S."/>
            <person name="Lafontaine I."/>
            <person name="de Montigny J."/>
            <person name="Marck C."/>
            <person name="Neuveglise C."/>
            <person name="Talla E."/>
            <person name="Goffard N."/>
            <person name="Frangeul L."/>
            <person name="Aigle M."/>
            <person name="Anthouard V."/>
            <person name="Babour A."/>
            <person name="Barbe V."/>
            <person name="Barnay S."/>
            <person name="Blanchin S."/>
            <person name="Beckerich J.M."/>
            <person name="Beyne E."/>
            <person name="Bleykasten C."/>
            <person name="Boisrame A."/>
            <person name="Boyer J."/>
            <person name="Cattolico L."/>
            <person name="Confanioleri F."/>
            <person name="de Daruvar A."/>
            <person name="Despons L."/>
            <person name="Fabre E."/>
            <person name="Fairhead C."/>
            <person name="Ferry-Dumazet H."/>
            <person name="Groppi A."/>
            <person name="Hantraye F."/>
            <person name="Hennequin C."/>
            <person name="Jauniaux N."/>
            <person name="Joyet P."/>
            <person name="Kachouri R."/>
            <person name="Kerrest A."/>
            <person name="Koszul R."/>
            <person name="Lemaire M."/>
            <person name="Lesur I."/>
            <person name="Ma L."/>
            <person name="Muller H."/>
            <person name="Nicaud J.M."/>
            <person name="Nikolski M."/>
            <person name="Oztas S."/>
            <person name="Ozier-Kalogeropoulos O."/>
            <person name="Pellenz S."/>
            <person name="Potier S."/>
            <person name="Richard G.F."/>
            <person name="Straub M.L."/>
            <person name="Suleau A."/>
            <person name="Swennene D."/>
            <person name="Tekaia F."/>
            <person name="Wesolowski-Louvel M."/>
            <person name="Westhof E."/>
            <person name="Wirth B."/>
            <person name="Zeniou-Meyer M."/>
            <person name="Zivanovic I."/>
            <person name="Bolotin-Fukuhara M."/>
            <person name="Thierry A."/>
            <person name="Bouchier C."/>
            <person name="Caudron B."/>
            <person name="Scarpelli C."/>
            <person name="Gaillardin C."/>
            <person name="Weissenbach J."/>
            <person name="Wincker P."/>
            <person name="Souciet J.L."/>
        </authorList>
    </citation>
    <scope>NUCLEOTIDE SEQUENCE [LARGE SCALE GENOMIC DNA]</scope>
    <source>
        <strain evidence="16">ATCC 8585 / CBS 2359 / DSM 70799 / NBRC 1267 / NRRL Y-1140 / WM37</strain>
    </source>
</reference>
<proteinExistence type="inferred from homology"/>
<evidence type="ECO:0000313" key="16">
    <source>
        <dbReference type="Proteomes" id="UP000000598"/>
    </source>
</evidence>
<dbReference type="InterPro" id="IPR007230">
    <property type="entry name" value="Nup98_auto-Pept-S59_dom"/>
</dbReference>
<dbReference type="eggNOG" id="KOG0845">
    <property type="taxonomic scope" value="Eukaryota"/>
</dbReference>
<feature type="compositionally biased region" description="Polar residues" evidence="13">
    <location>
        <begin position="242"/>
        <end position="265"/>
    </location>
</feature>
<evidence type="ECO:0000256" key="9">
    <source>
        <dbReference type="ARBA" id="ARBA00022927"/>
    </source>
</evidence>
<feature type="compositionally biased region" description="Low complexity" evidence="13">
    <location>
        <begin position="202"/>
        <end position="214"/>
    </location>
</feature>
<evidence type="ECO:0000256" key="4">
    <source>
        <dbReference type="ARBA" id="ARBA00008926"/>
    </source>
</evidence>
<dbReference type="OMA" id="PMGKGLN"/>
<dbReference type="PROSITE" id="PS51434">
    <property type="entry name" value="NUP_C"/>
    <property type="match status" value="1"/>
</dbReference>
<evidence type="ECO:0000256" key="3">
    <source>
        <dbReference type="ARBA" id="ARBA00004620"/>
    </source>
</evidence>
<dbReference type="GO" id="GO:0008139">
    <property type="term" value="F:nuclear localization sequence binding"/>
    <property type="evidence" value="ECO:0007669"/>
    <property type="project" value="TreeGrafter"/>
</dbReference>
<evidence type="ECO:0000256" key="2">
    <source>
        <dbReference type="ARBA" id="ARBA00004567"/>
    </source>
</evidence>
<comment type="similarity">
    <text evidence="4">Belongs to the nucleoporin GLFG family.</text>
</comment>
<dbReference type="STRING" id="284590.Q6CMN1"/>
<dbReference type="GO" id="GO:0044613">
    <property type="term" value="C:nuclear pore central transport channel"/>
    <property type="evidence" value="ECO:0007669"/>
    <property type="project" value="UniProtKB-ARBA"/>
</dbReference>
<feature type="domain" description="Peptidase S59" evidence="14">
    <location>
        <begin position="442"/>
        <end position="588"/>
    </location>
</feature>
<evidence type="ECO:0000259" key="14">
    <source>
        <dbReference type="PROSITE" id="PS51434"/>
    </source>
</evidence>
<dbReference type="HOGENOM" id="CLU_005908_0_0_1"/>
<protein>
    <submittedName>
        <fullName evidence="15">KLLA0E18965p</fullName>
    </submittedName>
</protein>
<evidence type="ECO:0000256" key="13">
    <source>
        <dbReference type="SAM" id="MobiDB-lite"/>
    </source>
</evidence>
<dbReference type="Pfam" id="PF04096">
    <property type="entry name" value="Nucleoporin2"/>
    <property type="match status" value="1"/>
</dbReference>
<feature type="compositionally biased region" description="Low complexity" evidence="13">
    <location>
        <begin position="176"/>
        <end position="192"/>
    </location>
</feature>
<evidence type="ECO:0000256" key="12">
    <source>
        <dbReference type="ARBA" id="ARBA00023242"/>
    </source>
</evidence>
<dbReference type="GO" id="GO:0006606">
    <property type="term" value="P:protein import into nucleus"/>
    <property type="evidence" value="ECO:0007669"/>
    <property type="project" value="UniProtKB-ARBA"/>
</dbReference>
<dbReference type="Pfam" id="PF13634">
    <property type="entry name" value="Nucleoporin_FG"/>
    <property type="match status" value="2"/>
</dbReference>
<dbReference type="InterPro" id="IPR036903">
    <property type="entry name" value="Nup98_auto-Pept-S59_dom_sf"/>
</dbReference>
<dbReference type="PaxDb" id="284590-Q6CMN1"/>
<dbReference type="GO" id="GO:0044614">
    <property type="term" value="C:nuclear pore cytoplasmic filaments"/>
    <property type="evidence" value="ECO:0007669"/>
    <property type="project" value="TreeGrafter"/>
</dbReference>
<dbReference type="Gene3D" id="1.25.40.690">
    <property type="match status" value="1"/>
</dbReference>
<dbReference type="EMBL" id="CR382125">
    <property type="protein sequence ID" value="CAG99895.1"/>
    <property type="molecule type" value="Genomic_DNA"/>
</dbReference>
<dbReference type="SUPFAM" id="SSF82215">
    <property type="entry name" value="C-terminal autoproteolytic domain of nucleoporin nup98"/>
    <property type="match status" value="1"/>
</dbReference>
<keyword evidence="10" id="KW-0811">Translocation</keyword>
<dbReference type="InterPro" id="IPR037665">
    <property type="entry name" value="Nucleoporin_S59-like"/>
</dbReference>
<sequence length="1319" mass="145916">MFGNNKAPGSLFGNANTSTPTTSTPANNGVLNGKPNTGTLFSANTLSTPSPGNPTGFGNAQNNNNKPGLNLFGNNNASQNTPQTNSLFQPNNAAASTPNTSLFSGPGSNAQQNNGAGKLFGNSGGQQTATGISFGNNPSATTNNTFQSNGLNTQQSGGLFGNKSNNGGSLFGNTPSQTNSLFSNNTTNTASTVPKTSLFGNSSTQGSGSLFSSSKPTTNSTGLFNVSQLQQPQQPGQPPTNNPYGLQLSPNPVLSMPESITTSLSNERKPVSDSKQNRKFSTASSVISNNILPPTGNSTLIGKLTSRLKNLKSRETTHGLFSPSNKNLAQQDTFSALSRDESKEKGKNINNKTNSLASYFNQDVSSMKKLTIDTDRSAAKKMKLFNGHSSATIMKDMDEKDHKISIPRNDKLLFSAHPSETSPTEPTSEVCLDEEHKITNKATDYWCSPTIEQLEQLTENQLTVVPNFVIGRKNFGSISFDYEVDLTAFMDDFEELFGRTIIFNENRTVEVYPDTENKPDVGYGVNVPATITLENVYPIDKKTKEPIKDNSKIAEVQYFVKRLRNMKEMEFISYNPFGGIWTFRVKHFSVWGMVNEEDMEVDAEEAERINAEEIRDRPLAFPKRRHSVKKSSTSLEAEVPSNADLTAAEALAMEKEVLDLVPVLSDSVDQDMSLIIKEKPYEPSDLDEDDLNILEAAPKLVTSSNWLQQLQLAGTSKQSVYSKPLLLKNTQGNSLDDILFPSFKKDLLTYQSVKRERRINSHMWFAKFNINGQLLLKDPSQLSGCKQIVFQSNLPINKSSFDNVFASYLNTSIVNSRPNGYPLVGKCSLQFDNLASAYSDVPNEDKILKLASILFDPLSLPYAVNSPEVEKVLIKKQRHAKLCGWIVDETRAEIDSMLSTASDIQKILLFLSVNDIVNASKTAIISKNKHLSVLITLLGSNDPIVREIAQLQLTKWKSLGSIVDPTVISIYQLLTGNPFASTALVNESNKFSRLVNLGLQVYYGDIDSLTLEDLIMNAISNPFVDTSSVSTFENLSMNIMKLFACPTIPVEQLLDELRSHSEIFDVRLCWFFTHMLQREDITEHLRDRITLEFIDQLKLDRMHKEALFVACFIADDAIAKNTIDLLLSSEILYFTSNDIKPILERLQISAPIIHRHLALYEKYSGDHLSEVSNLLKAGDFKEAELVTITTVGPKLIINAKWNNDYLSVLETLLQRFPSHTIPTWEKGLGVYEKYIKLSLHNSLDPNIIHQLINTLPNLCKDYSHHELVNVASSRISEAVSELFLINLNMLSRKIPKESLLSLPLGQPESNYLKKVLSSL</sequence>
<dbReference type="GO" id="GO:0006406">
    <property type="term" value="P:mRNA export from nucleus"/>
    <property type="evidence" value="ECO:0007669"/>
    <property type="project" value="UniProtKB-ARBA"/>
</dbReference>
<organism evidence="15 16">
    <name type="scientific">Kluyveromyces lactis (strain ATCC 8585 / CBS 2359 / DSM 70799 / NBRC 1267 / NRRL Y-1140 / WM37)</name>
    <name type="common">Yeast</name>
    <name type="synonym">Candida sphaerica</name>
    <dbReference type="NCBI Taxonomy" id="284590"/>
    <lineage>
        <taxon>Eukaryota</taxon>
        <taxon>Fungi</taxon>
        <taxon>Dikarya</taxon>
        <taxon>Ascomycota</taxon>
        <taxon>Saccharomycotina</taxon>
        <taxon>Saccharomycetes</taxon>
        <taxon>Saccharomycetales</taxon>
        <taxon>Saccharomycetaceae</taxon>
        <taxon>Kluyveromyces</taxon>
    </lineage>
</organism>
<dbReference type="FunFam" id="3.30.1610.10:FF:000003">
    <property type="entry name" value="Nucleoporin SONB, putative"/>
    <property type="match status" value="1"/>
</dbReference>
<keyword evidence="9" id="KW-0653">Protein transport</keyword>
<gene>
    <name evidence="15" type="ORF">KLLA0_E18965g</name>
</gene>
<feature type="compositionally biased region" description="Low complexity" evidence="13">
    <location>
        <begin position="14"/>
        <end position="28"/>
    </location>
</feature>
<dbReference type="Gene3D" id="3.30.1610.10">
    <property type="entry name" value="Peptidase S59, nucleoporin"/>
    <property type="match status" value="1"/>
</dbReference>
<dbReference type="InParanoid" id="Q6CMN1"/>
<feature type="compositionally biased region" description="Basic and acidic residues" evidence="13">
    <location>
        <begin position="266"/>
        <end position="276"/>
    </location>
</feature>
<dbReference type="PANTHER" id="PTHR23198">
    <property type="entry name" value="NUCLEOPORIN"/>
    <property type="match status" value="1"/>
</dbReference>
<comment type="subcellular location">
    <subcellularLocation>
        <location evidence="1">Nucleus membrane</location>
        <topology evidence="1">Peripheral membrane protein</topology>
        <orientation evidence="1">Cytoplasmic side</orientation>
    </subcellularLocation>
    <subcellularLocation>
        <location evidence="3">Nucleus membrane</location>
        <topology evidence="3">Peripheral membrane protein</topology>
        <orientation evidence="3">Nucleoplasmic side</orientation>
    </subcellularLocation>
    <subcellularLocation>
        <location evidence="2">Nucleus</location>
        <location evidence="2">Nuclear pore complex</location>
    </subcellularLocation>
</comment>
<evidence type="ECO:0000256" key="6">
    <source>
        <dbReference type="ARBA" id="ARBA00022737"/>
    </source>
</evidence>
<evidence type="ECO:0000256" key="10">
    <source>
        <dbReference type="ARBA" id="ARBA00023010"/>
    </source>
</evidence>
<dbReference type="MEROPS" id="S59.002"/>
<keyword evidence="5" id="KW-0813">Transport</keyword>
<keyword evidence="16" id="KW-1185">Reference proteome</keyword>
<dbReference type="KEGG" id="kla:KLLA0_E18965g"/>
<evidence type="ECO:0000256" key="8">
    <source>
        <dbReference type="ARBA" id="ARBA00022816"/>
    </source>
</evidence>
<keyword evidence="11" id="KW-0906">Nuclear pore complex</keyword>
<dbReference type="Pfam" id="PF12110">
    <property type="entry name" value="Nup96"/>
    <property type="match status" value="1"/>
</dbReference>
<dbReference type="Proteomes" id="UP000000598">
    <property type="component" value="Chromosome E"/>
</dbReference>
<keyword evidence="12" id="KW-0539">Nucleus</keyword>
<evidence type="ECO:0000256" key="7">
    <source>
        <dbReference type="ARBA" id="ARBA00022813"/>
    </source>
</evidence>
<keyword evidence="7" id="KW-0068">Autocatalytic cleavage</keyword>
<name>Q6CMN1_KLULA</name>
<evidence type="ECO:0000313" key="15">
    <source>
        <dbReference type="EMBL" id="CAG99895.1"/>
    </source>
</evidence>
<dbReference type="PANTHER" id="PTHR23198:SF6">
    <property type="entry name" value="NUCLEAR PORE COMPLEX PROTEIN NUP98-NUP96"/>
    <property type="match status" value="1"/>
</dbReference>
<feature type="region of interest" description="Disordered" evidence="13">
    <location>
        <begin position="1"/>
        <end position="280"/>
    </location>
</feature>